<comment type="caution">
    <text evidence="1">The sequence shown here is derived from an EMBL/GenBank/DDBJ whole genome shotgun (WGS) entry which is preliminary data.</text>
</comment>
<gene>
    <name evidence="1" type="ORF">RMCC_5881</name>
</gene>
<keyword evidence="2" id="KW-1185">Reference proteome</keyword>
<dbReference type="STRING" id="228230.RMCC_5881"/>
<organism evidence="1 2">
    <name type="scientific">Mycolicibacterium canariasense</name>
    <name type="common">Mycobacterium canariasense</name>
    <dbReference type="NCBI Taxonomy" id="228230"/>
    <lineage>
        <taxon>Bacteria</taxon>
        <taxon>Bacillati</taxon>
        <taxon>Actinomycetota</taxon>
        <taxon>Actinomycetes</taxon>
        <taxon>Mycobacteriales</taxon>
        <taxon>Mycobacteriaceae</taxon>
        <taxon>Mycolicibacterium</taxon>
    </lineage>
</organism>
<dbReference type="InterPro" id="IPR020109">
    <property type="entry name" value="Holin_r1t"/>
</dbReference>
<evidence type="ECO:0000313" key="1">
    <source>
        <dbReference type="EMBL" id="GAS98916.1"/>
    </source>
</evidence>
<reference evidence="2" key="2">
    <citation type="submission" date="2016-02" db="EMBL/GenBank/DDBJ databases">
        <title>Draft genome sequence of five rapidly growing Mycobacterium species.</title>
        <authorList>
            <person name="Katahira K."/>
            <person name="Gotou Y."/>
            <person name="Iida K."/>
            <person name="Ogura Y."/>
            <person name="Hayashi T."/>
        </authorList>
    </citation>
    <scope>NUCLEOTIDE SEQUENCE [LARGE SCALE GENOMIC DNA]</scope>
    <source>
        <strain evidence="2">JCM15298</strain>
    </source>
</reference>
<dbReference type="Proteomes" id="UP000069443">
    <property type="component" value="Unassembled WGS sequence"/>
</dbReference>
<accession>A0A100WIH5</accession>
<name>A0A100WIH5_MYCCR</name>
<reference evidence="2" key="1">
    <citation type="journal article" date="2016" name="Genome Announc.">
        <title>Draft Genome Sequences of Five Rapidly Growing Mycobacterium Species, M. thermoresistibile, M. fortuitum subsp. acetamidolyticum, M. canariasense, M. brisbanense, and M. novocastrense.</title>
        <authorList>
            <person name="Katahira K."/>
            <person name="Ogura Y."/>
            <person name="Gotoh Y."/>
            <person name="Hayashi T."/>
        </authorList>
    </citation>
    <scope>NUCLEOTIDE SEQUENCE [LARGE SCALE GENOMIC DNA]</scope>
    <source>
        <strain evidence="2">JCM15298</strain>
    </source>
</reference>
<proteinExistence type="predicted"/>
<evidence type="ECO:0000313" key="2">
    <source>
        <dbReference type="Proteomes" id="UP000069443"/>
    </source>
</evidence>
<dbReference type="EMBL" id="BCSY01000113">
    <property type="protein sequence ID" value="GAS98916.1"/>
    <property type="molecule type" value="Genomic_DNA"/>
</dbReference>
<dbReference type="AlphaFoldDB" id="A0A100WIH5"/>
<protein>
    <submittedName>
        <fullName evidence="1">Holin</fullName>
    </submittedName>
</protein>
<dbReference type="RefSeq" id="WP_062659672.1">
    <property type="nucleotide sequence ID" value="NZ_BCSY01000113.1"/>
</dbReference>
<dbReference type="Pfam" id="PF16945">
    <property type="entry name" value="Phage_r1t_holin"/>
    <property type="match status" value="1"/>
</dbReference>
<sequence length="77" mass="7726">MFTLTWLKDATERALTSAAWTALSIAGGDKLDVFHADWRAITGAAAGSAVLSLLKSVAVGAAPGGTPGSATPVNLTK</sequence>